<evidence type="ECO:0000256" key="7">
    <source>
        <dbReference type="RuleBase" id="RU361187"/>
    </source>
</evidence>
<evidence type="ECO:0000256" key="4">
    <source>
        <dbReference type="ARBA" id="ARBA00023295"/>
    </source>
</evidence>
<dbReference type="EMBL" id="MU154583">
    <property type="protein sequence ID" value="KAF9493638.1"/>
    <property type="molecule type" value="Genomic_DNA"/>
</dbReference>
<dbReference type="OrthoDB" id="272289at2759"/>
<dbReference type="PANTHER" id="PTHR43817">
    <property type="entry name" value="GLYCOSYL HYDROLASE"/>
    <property type="match status" value="1"/>
</dbReference>
<keyword evidence="4 7" id="KW-0326">Glycosidase</keyword>
<dbReference type="SUPFAM" id="SSF75005">
    <property type="entry name" value="Arabinanase/levansucrase/invertase"/>
    <property type="match status" value="1"/>
</dbReference>
<evidence type="ECO:0000313" key="10">
    <source>
        <dbReference type="Proteomes" id="UP000807025"/>
    </source>
</evidence>
<feature type="signal peptide" evidence="8">
    <location>
        <begin position="1"/>
        <end position="19"/>
    </location>
</feature>
<keyword evidence="10" id="KW-1185">Reference proteome</keyword>
<comment type="similarity">
    <text evidence="1 7">Belongs to the glycosyl hydrolase 43 family.</text>
</comment>
<dbReference type="Gene3D" id="2.115.10.20">
    <property type="entry name" value="Glycosyl hydrolase domain, family 43"/>
    <property type="match status" value="1"/>
</dbReference>
<proteinExistence type="inferred from homology"/>
<dbReference type="PANTHER" id="PTHR43817:SF1">
    <property type="entry name" value="HYDROLASE, FAMILY 43, PUTATIVE (AFU_ORTHOLOGUE AFUA_3G01660)-RELATED"/>
    <property type="match status" value="1"/>
</dbReference>
<sequence>MLTFSLFSLYYLLIGLASATVLPSTNTTLEVRAGTFSNPLNQNRGADPCMRFINGRYFLTSTQNTNIQMRSATTIEGLKTASPSVLFSDSTSGRNFDFWAPEFWFLNGRWYIYYAVAGNGDDNTHRLHVLQGGIDANNPMSGSYAYLNSLIPSNFNAWAVDGSILQLDSRLYFIFSGKTTAAQWTQCTYIAPMSSPTALSGPAVQISCPNLPWEIAATPVQEGPEAITVGGVTHIVYSASHCSTDDYQLGMLTLRTGADPLVASSWTKNPNPVFTRNNAAQVYGPGHHFMFQKDNQWMFVYHAKSAPGQGCGDLRTTRVQPFQIVGGSTPSFPAAVGTGVAVAEP</sequence>
<accession>A0A9P5ZSV5</accession>
<dbReference type="GO" id="GO:0005975">
    <property type="term" value="P:carbohydrate metabolic process"/>
    <property type="evidence" value="ECO:0007669"/>
    <property type="project" value="InterPro"/>
</dbReference>
<feature type="site" description="Important for catalytic activity, responsible for pKa modulation of the active site Glu and correct orientation of both the proton donor and substrate" evidence="6">
    <location>
        <position position="161"/>
    </location>
</feature>
<evidence type="ECO:0000256" key="6">
    <source>
        <dbReference type="PIRSR" id="PIRSR606710-2"/>
    </source>
</evidence>
<evidence type="ECO:0000256" key="5">
    <source>
        <dbReference type="PIRSR" id="PIRSR606710-1"/>
    </source>
</evidence>
<evidence type="ECO:0000256" key="3">
    <source>
        <dbReference type="ARBA" id="ARBA00022801"/>
    </source>
</evidence>
<evidence type="ECO:0000256" key="2">
    <source>
        <dbReference type="ARBA" id="ARBA00022729"/>
    </source>
</evidence>
<protein>
    <submittedName>
        <fullName evidence="9">Arabinanase/levansucrase/invertase</fullName>
    </submittedName>
</protein>
<reference evidence="9" key="1">
    <citation type="submission" date="2020-11" db="EMBL/GenBank/DDBJ databases">
        <authorList>
            <consortium name="DOE Joint Genome Institute"/>
            <person name="Ahrendt S."/>
            <person name="Riley R."/>
            <person name="Andreopoulos W."/>
            <person name="Labutti K."/>
            <person name="Pangilinan J."/>
            <person name="Ruiz-Duenas F.J."/>
            <person name="Barrasa J.M."/>
            <person name="Sanchez-Garcia M."/>
            <person name="Camarero S."/>
            <person name="Miyauchi S."/>
            <person name="Serrano A."/>
            <person name="Linde D."/>
            <person name="Babiker R."/>
            <person name="Drula E."/>
            <person name="Ayuso-Fernandez I."/>
            <person name="Pacheco R."/>
            <person name="Padilla G."/>
            <person name="Ferreira P."/>
            <person name="Barriuso J."/>
            <person name="Kellner H."/>
            <person name="Castanera R."/>
            <person name="Alfaro M."/>
            <person name="Ramirez L."/>
            <person name="Pisabarro A.G."/>
            <person name="Kuo A."/>
            <person name="Tritt A."/>
            <person name="Lipzen A."/>
            <person name="He G."/>
            <person name="Yan M."/>
            <person name="Ng V."/>
            <person name="Cullen D."/>
            <person name="Martin F."/>
            <person name="Rosso M.-N."/>
            <person name="Henrissat B."/>
            <person name="Hibbett D."/>
            <person name="Martinez A.T."/>
            <person name="Grigoriev I.V."/>
        </authorList>
    </citation>
    <scope>NUCLEOTIDE SEQUENCE</scope>
    <source>
        <strain evidence="9">ATCC 90797</strain>
    </source>
</reference>
<dbReference type="AlphaFoldDB" id="A0A9P5ZSV5"/>
<dbReference type="Pfam" id="PF04616">
    <property type="entry name" value="Glyco_hydro_43"/>
    <property type="match status" value="1"/>
</dbReference>
<dbReference type="CDD" id="cd18820">
    <property type="entry name" value="GH43_LbAraf43-like"/>
    <property type="match status" value="1"/>
</dbReference>
<evidence type="ECO:0000256" key="1">
    <source>
        <dbReference type="ARBA" id="ARBA00009865"/>
    </source>
</evidence>
<dbReference type="InterPro" id="IPR006710">
    <property type="entry name" value="Glyco_hydro_43"/>
</dbReference>
<evidence type="ECO:0000313" key="9">
    <source>
        <dbReference type="EMBL" id="KAF9493638.1"/>
    </source>
</evidence>
<dbReference type="InterPro" id="IPR023296">
    <property type="entry name" value="Glyco_hydro_beta-prop_sf"/>
</dbReference>
<organism evidence="9 10">
    <name type="scientific">Pleurotus eryngii</name>
    <name type="common">Boletus of the steppes</name>
    <dbReference type="NCBI Taxonomy" id="5323"/>
    <lineage>
        <taxon>Eukaryota</taxon>
        <taxon>Fungi</taxon>
        <taxon>Dikarya</taxon>
        <taxon>Basidiomycota</taxon>
        <taxon>Agaricomycotina</taxon>
        <taxon>Agaricomycetes</taxon>
        <taxon>Agaricomycetidae</taxon>
        <taxon>Agaricales</taxon>
        <taxon>Pleurotineae</taxon>
        <taxon>Pleurotaceae</taxon>
        <taxon>Pleurotus</taxon>
    </lineage>
</organism>
<keyword evidence="2 8" id="KW-0732">Signal</keyword>
<name>A0A9P5ZSV5_PLEER</name>
<dbReference type="GO" id="GO:0004553">
    <property type="term" value="F:hydrolase activity, hydrolyzing O-glycosyl compounds"/>
    <property type="evidence" value="ECO:0007669"/>
    <property type="project" value="InterPro"/>
</dbReference>
<dbReference type="Proteomes" id="UP000807025">
    <property type="component" value="Unassembled WGS sequence"/>
</dbReference>
<feature type="active site" description="Proton acceptor" evidence="5">
    <location>
        <position position="47"/>
    </location>
</feature>
<evidence type="ECO:0000256" key="8">
    <source>
        <dbReference type="SAM" id="SignalP"/>
    </source>
</evidence>
<feature type="chain" id="PRO_5040395326" evidence="8">
    <location>
        <begin position="20"/>
        <end position="345"/>
    </location>
</feature>
<gene>
    <name evidence="9" type="ORF">BDN71DRAFT_1450142</name>
</gene>
<keyword evidence="3 7" id="KW-0378">Hydrolase</keyword>
<comment type="caution">
    <text evidence="9">The sequence shown here is derived from an EMBL/GenBank/DDBJ whole genome shotgun (WGS) entry which is preliminary data.</text>
</comment>
<feature type="active site" description="Proton donor" evidence="5">
    <location>
        <position position="222"/>
    </location>
</feature>